<keyword evidence="2" id="KW-0645">Protease</keyword>
<accession>A0A060RCZ9</accession>
<evidence type="ECO:0000313" key="3">
    <source>
        <dbReference type="Proteomes" id="UP000027616"/>
    </source>
</evidence>
<dbReference type="KEGG" id="rbc:BN938_1713"/>
<dbReference type="GO" id="GO:0006508">
    <property type="term" value="P:proteolysis"/>
    <property type="evidence" value="ECO:0007669"/>
    <property type="project" value="UniProtKB-KW"/>
</dbReference>
<dbReference type="SUPFAM" id="SSF50494">
    <property type="entry name" value="Trypsin-like serine proteases"/>
    <property type="match status" value="1"/>
</dbReference>
<dbReference type="PANTHER" id="PTHR43019">
    <property type="entry name" value="SERINE ENDOPROTEASE DEGS"/>
    <property type="match status" value="1"/>
</dbReference>
<keyword evidence="2" id="KW-0378">Hydrolase</keyword>
<organism evidence="2 3">
    <name type="scientific">Mucinivorans hirudinis</name>
    <dbReference type="NCBI Taxonomy" id="1433126"/>
    <lineage>
        <taxon>Bacteria</taxon>
        <taxon>Pseudomonadati</taxon>
        <taxon>Bacteroidota</taxon>
        <taxon>Bacteroidia</taxon>
        <taxon>Bacteroidales</taxon>
        <taxon>Rikenellaceae</taxon>
        <taxon>Mucinivorans</taxon>
    </lineage>
</organism>
<feature type="region of interest" description="Disordered" evidence="1">
    <location>
        <begin position="25"/>
        <end position="58"/>
    </location>
</feature>
<sequence>MRSLFIIIILCVILMSCERKSGRKFVNTKSQQTTQGSKTENSLRRNDASNTSSKEKKTLSGPEIFEKYNSAVFMIFTSDGVTSFQGSGFFVSGEGVAASNYHVFKGTTKGLENIKLTDGRVLKIKEVIGYDENLDYIIFSVDIGRKKVTYIPLCSSNSKVGDKAYAIGSPRGLENTFSSGEISQIRNENILQISVPIDHGSSGGALINQYGEAIGITTAGLDESGANLNFAMSISVLKKYRIF</sequence>
<dbReference type="GO" id="GO:0004252">
    <property type="term" value="F:serine-type endopeptidase activity"/>
    <property type="evidence" value="ECO:0007669"/>
    <property type="project" value="InterPro"/>
</dbReference>
<reference evidence="2 3" key="1">
    <citation type="journal article" date="2015" name="Genome Announc.">
        <title>Complete Genome Sequence of the Novel Leech Symbiont Mucinivorans hirudinis M3T.</title>
        <authorList>
            <person name="Nelson M.C."/>
            <person name="Bomar L."/>
            <person name="Graf J."/>
        </authorList>
    </citation>
    <scope>NUCLEOTIDE SEQUENCE [LARGE SCALE GENOMIC DNA]</scope>
    <source>
        <strain evidence="3">M3</strain>
    </source>
</reference>
<keyword evidence="3" id="KW-1185">Reference proteome</keyword>
<name>A0A060RCZ9_9BACT</name>
<dbReference type="Proteomes" id="UP000027616">
    <property type="component" value="Chromosome I"/>
</dbReference>
<evidence type="ECO:0000313" key="2">
    <source>
        <dbReference type="EMBL" id="CDN31793.1"/>
    </source>
</evidence>
<dbReference type="PANTHER" id="PTHR43019:SF23">
    <property type="entry name" value="PROTEASE DO-LIKE 5, CHLOROPLASTIC"/>
    <property type="match status" value="1"/>
</dbReference>
<dbReference type="InterPro" id="IPR001940">
    <property type="entry name" value="Peptidase_S1C"/>
</dbReference>
<dbReference type="eggNOG" id="COG0265">
    <property type="taxonomic scope" value="Bacteria"/>
</dbReference>
<dbReference type="InterPro" id="IPR009003">
    <property type="entry name" value="Peptidase_S1_PA"/>
</dbReference>
<feature type="compositionally biased region" description="Basic and acidic residues" evidence="1">
    <location>
        <begin position="41"/>
        <end position="58"/>
    </location>
</feature>
<dbReference type="HOGENOM" id="CLU_094115_0_0_10"/>
<feature type="compositionally biased region" description="Low complexity" evidence="1">
    <location>
        <begin position="28"/>
        <end position="39"/>
    </location>
</feature>
<dbReference type="PRINTS" id="PR00834">
    <property type="entry name" value="PROTEASES2C"/>
</dbReference>
<protein>
    <submittedName>
        <fullName evidence="2">Serine protease MucD/AlgY associated with sigma factor RpoE</fullName>
    </submittedName>
</protein>
<dbReference type="PATRIC" id="fig|1433126.3.peg.1689"/>
<dbReference type="OrthoDB" id="636533at2"/>
<dbReference type="STRING" id="1433126.BN938_1713"/>
<dbReference type="AlphaFoldDB" id="A0A060RCZ9"/>
<dbReference type="PROSITE" id="PS51257">
    <property type="entry name" value="PROKAR_LIPOPROTEIN"/>
    <property type="match status" value="1"/>
</dbReference>
<dbReference type="Gene3D" id="2.40.10.120">
    <property type="match status" value="1"/>
</dbReference>
<dbReference type="EMBL" id="HG934468">
    <property type="protein sequence ID" value="CDN31793.1"/>
    <property type="molecule type" value="Genomic_DNA"/>
</dbReference>
<gene>
    <name evidence="2" type="ORF">BN938_1713</name>
</gene>
<evidence type="ECO:0000256" key="1">
    <source>
        <dbReference type="SAM" id="MobiDB-lite"/>
    </source>
</evidence>
<dbReference type="Pfam" id="PF13365">
    <property type="entry name" value="Trypsin_2"/>
    <property type="match status" value="1"/>
</dbReference>
<proteinExistence type="predicted"/>